<reference evidence="2 3" key="1">
    <citation type="submission" date="2019-04" db="EMBL/GenBank/DDBJ databases">
        <title>Herbidospora sp. NEAU-GS14.nov., a novel actinomycete isolated from soil.</title>
        <authorList>
            <person name="Han L."/>
        </authorList>
    </citation>
    <scope>NUCLEOTIDE SEQUENCE [LARGE SCALE GENOMIC DNA]</scope>
    <source>
        <strain evidence="2 3">NEAU-GS14</strain>
    </source>
</reference>
<dbReference type="InterPro" id="IPR036366">
    <property type="entry name" value="PGBDSf"/>
</dbReference>
<dbReference type="SUPFAM" id="SSF47090">
    <property type="entry name" value="PGBD-like"/>
    <property type="match status" value="1"/>
</dbReference>
<dbReference type="InterPro" id="IPR036365">
    <property type="entry name" value="PGBD-like_sf"/>
</dbReference>
<sequence length="228" mass="24548">MRVFKRFMWLMGLGLLGASIISIVIPGWPGEANDCPVLRRGNIDRPGETPCVEMLQQALRANGYPGQPVTGMFGEQTEKNVNAFKKAHGLKPDGKAGPNTFAALITPSLALPIGAPNCENGICRFVVSRDVTRQAGSRVAANHELVNKVVIDLVSLGVCTPLRATAKVSKFACEQMVEEVINDFVDTLTSATDQNACVRISAGLPLKEGGKKLRFLDFAVDSSAHCRR</sequence>
<gene>
    <name evidence="2" type="ORF">FDA94_02555</name>
</gene>
<dbReference type="Gene3D" id="1.10.101.10">
    <property type="entry name" value="PGBD-like superfamily/PGBD"/>
    <property type="match status" value="1"/>
</dbReference>
<name>A0A4U3MPV4_9ACTN</name>
<dbReference type="RefSeq" id="WP_137245359.1">
    <property type="nucleotide sequence ID" value="NZ_SZQA01000001.1"/>
</dbReference>
<dbReference type="InterPro" id="IPR002477">
    <property type="entry name" value="Peptidoglycan-bd-like"/>
</dbReference>
<protein>
    <submittedName>
        <fullName evidence="2">Peptidoglycan-binding protein</fullName>
    </submittedName>
</protein>
<evidence type="ECO:0000313" key="2">
    <source>
        <dbReference type="EMBL" id="TKK91671.1"/>
    </source>
</evidence>
<dbReference type="AlphaFoldDB" id="A0A4U3MPV4"/>
<organism evidence="2 3">
    <name type="scientific">Herbidospora galbida</name>
    <dbReference type="NCBI Taxonomy" id="2575442"/>
    <lineage>
        <taxon>Bacteria</taxon>
        <taxon>Bacillati</taxon>
        <taxon>Actinomycetota</taxon>
        <taxon>Actinomycetes</taxon>
        <taxon>Streptosporangiales</taxon>
        <taxon>Streptosporangiaceae</taxon>
        <taxon>Herbidospora</taxon>
    </lineage>
</organism>
<keyword evidence="3" id="KW-1185">Reference proteome</keyword>
<dbReference type="EMBL" id="SZQA01000001">
    <property type="protein sequence ID" value="TKK91671.1"/>
    <property type="molecule type" value="Genomic_DNA"/>
</dbReference>
<proteinExistence type="predicted"/>
<dbReference type="OrthoDB" id="3680517at2"/>
<evidence type="ECO:0000313" key="3">
    <source>
        <dbReference type="Proteomes" id="UP000308705"/>
    </source>
</evidence>
<feature type="domain" description="Peptidoglycan binding-like" evidence="1">
    <location>
        <begin position="52"/>
        <end position="104"/>
    </location>
</feature>
<comment type="caution">
    <text evidence="2">The sequence shown here is derived from an EMBL/GenBank/DDBJ whole genome shotgun (WGS) entry which is preliminary data.</text>
</comment>
<accession>A0A4U3MPV4</accession>
<dbReference type="Pfam" id="PF01471">
    <property type="entry name" value="PG_binding_1"/>
    <property type="match status" value="1"/>
</dbReference>
<dbReference type="Proteomes" id="UP000308705">
    <property type="component" value="Unassembled WGS sequence"/>
</dbReference>
<evidence type="ECO:0000259" key="1">
    <source>
        <dbReference type="Pfam" id="PF01471"/>
    </source>
</evidence>